<feature type="compositionally biased region" description="Low complexity" evidence="3">
    <location>
        <begin position="53"/>
        <end position="67"/>
    </location>
</feature>
<feature type="chain" id="PRO_5032742803" description="SWR1-complex protein 5" evidence="4">
    <location>
        <begin position="23"/>
        <end position="304"/>
    </location>
</feature>
<feature type="domain" description="BCNT-C" evidence="5">
    <location>
        <begin position="224"/>
        <end position="304"/>
    </location>
</feature>
<sequence length="304" mass="33416">MFCFSCTILLQQPFLMSTLATANLPSDESDTEFIPEAPKVKRSRKPRAKRDGSGSAAGSSSCSSSSASEDDDAESDERATKKSKLEEDAKNEAKERRRKAREEFERMKAELSGAPTESVKEAEEMVEIKRPRRFAGETIYETVRLRASDPEAVAYLNSLAAKPDLDEDKPDLATKQPLSQQKTPTLPPPASRDPDKSTAAVNANAPTSTSVVAPSVTARPKGPPRRKRQTLEQMSAALDKGKKMTTLEKSQMDWKSHTSSSASMADELAANRRNGGYLEKKDFLDRVGERRAGAFNEQGSTRRK</sequence>
<evidence type="ECO:0000259" key="5">
    <source>
        <dbReference type="PROSITE" id="PS51279"/>
    </source>
</evidence>
<feature type="region of interest" description="Disordered" evidence="3">
    <location>
        <begin position="162"/>
        <end position="276"/>
    </location>
</feature>
<evidence type="ECO:0000256" key="3">
    <source>
        <dbReference type="SAM" id="MobiDB-lite"/>
    </source>
</evidence>
<feature type="compositionally biased region" description="Basic and acidic residues" evidence="3">
    <location>
        <begin position="76"/>
        <end position="109"/>
    </location>
</feature>
<dbReference type="PROSITE" id="PS51279">
    <property type="entry name" value="BCNT_C"/>
    <property type="match status" value="1"/>
</dbReference>
<comment type="caution">
    <text evidence="6">The sequence shown here is derived from an EMBL/GenBank/DDBJ whole genome shotgun (WGS) entry which is preliminary data.</text>
</comment>
<dbReference type="AlphaFoldDB" id="A0A854QK61"/>
<feature type="compositionally biased region" description="Polar residues" evidence="3">
    <location>
        <begin position="199"/>
        <end position="212"/>
    </location>
</feature>
<evidence type="ECO:0000313" key="7">
    <source>
        <dbReference type="Proteomes" id="UP000199727"/>
    </source>
</evidence>
<reference evidence="6 7" key="1">
    <citation type="submission" date="2017-06" db="EMBL/GenBank/DDBJ databases">
        <title>Global population genomics of the pathogenic fungus Cryptococcus neoformans var. grubii.</title>
        <authorList>
            <person name="Cuomo C."/>
            <person name="Litvintseva A."/>
            <person name="Chen Y."/>
            <person name="Young S."/>
            <person name="Zeng Q."/>
            <person name="Chapman S."/>
            <person name="Gujja S."/>
            <person name="Saif S."/>
            <person name="Birren B."/>
        </authorList>
    </citation>
    <scope>NUCLEOTIDE SEQUENCE [LARGE SCALE GENOMIC DNA]</scope>
    <source>
        <strain evidence="6 7">Tu259-1</strain>
    </source>
</reference>
<evidence type="ECO:0000256" key="4">
    <source>
        <dbReference type="SAM" id="SignalP"/>
    </source>
</evidence>
<evidence type="ECO:0000256" key="1">
    <source>
        <dbReference type="ARBA" id="ARBA00010465"/>
    </source>
</evidence>
<name>A0A854QK61_CRYNE</name>
<evidence type="ECO:0000256" key="2">
    <source>
        <dbReference type="ARBA" id="ARBA00019138"/>
    </source>
</evidence>
<dbReference type="InterPro" id="IPR011421">
    <property type="entry name" value="BCNT-C"/>
</dbReference>
<protein>
    <recommendedName>
        <fullName evidence="2">SWR1-complex protein 5</fullName>
    </recommendedName>
</protein>
<feature type="signal peptide" evidence="4">
    <location>
        <begin position="1"/>
        <end position="22"/>
    </location>
</feature>
<accession>A0A854QK61</accession>
<keyword evidence="4" id="KW-0732">Signal</keyword>
<feature type="compositionally biased region" description="Basic and acidic residues" evidence="3">
    <location>
        <begin position="239"/>
        <end position="256"/>
    </location>
</feature>
<comment type="similarity">
    <text evidence="1">Belongs to the SWC5 family.</text>
</comment>
<dbReference type="EMBL" id="AMKT01000034">
    <property type="protein sequence ID" value="OXG24133.1"/>
    <property type="molecule type" value="Genomic_DNA"/>
</dbReference>
<dbReference type="GO" id="GO:0000812">
    <property type="term" value="C:Swr1 complex"/>
    <property type="evidence" value="ECO:0007669"/>
    <property type="project" value="TreeGrafter"/>
</dbReference>
<feature type="region of interest" description="Disordered" evidence="3">
    <location>
        <begin position="25"/>
        <end position="126"/>
    </location>
</feature>
<proteinExistence type="inferred from homology"/>
<dbReference type="PANTHER" id="PTHR48407:SF1">
    <property type="entry name" value="CRANIOFACIAL DEVELOPMENT PROTEIN 1"/>
    <property type="match status" value="1"/>
</dbReference>
<dbReference type="Pfam" id="PF07572">
    <property type="entry name" value="BCNT"/>
    <property type="match status" value="1"/>
</dbReference>
<organism evidence="6 7">
    <name type="scientific">Cryptococcus neoformans Tu259-1</name>
    <dbReference type="NCBI Taxonomy" id="1230072"/>
    <lineage>
        <taxon>Eukaryota</taxon>
        <taxon>Fungi</taxon>
        <taxon>Dikarya</taxon>
        <taxon>Basidiomycota</taxon>
        <taxon>Agaricomycotina</taxon>
        <taxon>Tremellomycetes</taxon>
        <taxon>Tremellales</taxon>
        <taxon>Cryptococcaceae</taxon>
        <taxon>Cryptococcus</taxon>
        <taxon>Cryptococcus neoformans species complex</taxon>
    </lineage>
</organism>
<dbReference type="PANTHER" id="PTHR48407">
    <property type="entry name" value="CRANIOFACIAL DEVELOPMENT PROTEIN 1"/>
    <property type="match status" value="1"/>
</dbReference>
<dbReference type="Proteomes" id="UP000199727">
    <property type="component" value="Unassembled WGS sequence"/>
</dbReference>
<dbReference type="InterPro" id="IPR027124">
    <property type="entry name" value="Swc5/CFDP1/2"/>
</dbReference>
<evidence type="ECO:0000313" key="6">
    <source>
        <dbReference type="EMBL" id="OXG24133.1"/>
    </source>
</evidence>
<gene>
    <name evidence="6" type="ORF">C361_02682</name>
</gene>